<evidence type="ECO:0000313" key="9">
    <source>
        <dbReference type="Proteomes" id="UP000287447"/>
    </source>
</evidence>
<dbReference type="CDD" id="cd07377">
    <property type="entry name" value="WHTH_GntR"/>
    <property type="match status" value="1"/>
</dbReference>
<evidence type="ECO:0000256" key="3">
    <source>
        <dbReference type="ARBA" id="ARBA00023015"/>
    </source>
</evidence>
<dbReference type="GO" id="GO:0003700">
    <property type="term" value="F:DNA-binding transcription factor activity"/>
    <property type="evidence" value="ECO:0007669"/>
    <property type="project" value="InterPro"/>
</dbReference>
<proteinExistence type="inferred from homology"/>
<dbReference type="RefSeq" id="WP_127765851.1">
    <property type="nucleotide sequence ID" value="NZ_SADE01000002.1"/>
</dbReference>
<evidence type="ECO:0000256" key="4">
    <source>
        <dbReference type="ARBA" id="ARBA00023125"/>
    </source>
</evidence>
<dbReference type="CDD" id="cd00609">
    <property type="entry name" value="AAT_like"/>
    <property type="match status" value="1"/>
</dbReference>
<dbReference type="InterPro" id="IPR036390">
    <property type="entry name" value="WH_DNA-bd_sf"/>
</dbReference>
<dbReference type="PANTHER" id="PTHR46577">
    <property type="entry name" value="HTH-TYPE TRANSCRIPTIONAL REGULATORY PROTEIN GABR"/>
    <property type="match status" value="1"/>
</dbReference>
<evidence type="ECO:0000256" key="2">
    <source>
        <dbReference type="ARBA" id="ARBA00022898"/>
    </source>
</evidence>
<dbReference type="SUPFAM" id="SSF53383">
    <property type="entry name" value="PLP-dependent transferases"/>
    <property type="match status" value="1"/>
</dbReference>
<dbReference type="GO" id="GO:0008483">
    <property type="term" value="F:transaminase activity"/>
    <property type="evidence" value="ECO:0007669"/>
    <property type="project" value="UniProtKB-KW"/>
</dbReference>
<dbReference type="PRINTS" id="PR00035">
    <property type="entry name" value="HTHGNTR"/>
</dbReference>
<evidence type="ECO:0000256" key="6">
    <source>
        <dbReference type="SAM" id="MobiDB-lite"/>
    </source>
</evidence>
<comment type="similarity">
    <text evidence="1">In the C-terminal section; belongs to the class-I pyridoxal-phosphate-dependent aminotransferase family.</text>
</comment>
<dbReference type="EMBL" id="SADE01000002">
    <property type="protein sequence ID" value="RVU36375.1"/>
    <property type="molecule type" value="Genomic_DNA"/>
</dbReference>
<dbReference type="Pfam" id="PF00392">
    <property type="entry name" value="GntR"/>
    <property type="match status" value="1"/>
</dbReference>
<protein>
    <submittedName>
        <fullName evidence="8">PLP-dependent aminotransferase family protein</fullName>
    </submittedName>
</protein>
<name>A0A3S2WRT7_9PROT</name>
<dbReference type="Gene3D" id="1.10.10.10">
    <property type="entry name" value="Winged helix-like DNA-binding domain superfamily/Winged helix DNA-binding domain"/>
    <property type="match status" value="1"/>
</dbReference>
<dbReference type="PANTHER" id="PTHR46577:SF1">
    <property type="entry name" value="HTH-TYPE TRANSCRIPTIONAL REGULATORY PROTEIN GABR"/>
    <property type="match status" value="1"/>
</dbReference>
<keyword evidence="9" id="KW-1185">Reference proteome</keyword>
<dbReference type="GO" id="GO:0030170">
    <property type="term" value="F:pyridoxal phosphate binding"/>
    <property type="evidence" value="ECO:0007669"/>
    <property type="project" value="InterPro"/>
</dbReference>
<dbReference type="Proteomes" id="UP000287447">
    <property type="component" value="Unassembled WGS sequence"/>
</dbReference>
<dbReference type="AlphaFoldDB" id="A0A3S2WRT7"/>
<feature type="region of interest" description="Disordered" evidence="6">
    <location>
        <begin position="101"/>
        <end position="146"/>
    </location>
</feature>
<feature type="domain" description="HTH gntR-type" evidence="7">
    <location>
        <begin position="25"/>
        <end position="93"/>
    </location>
</feature>
<dbReference type="InterPro" id="IPR015421">
    <property type="entry name" value="PyrdxlP-dep_Trfase_major"/>
</dbReference>
<dbReference type="PROSITE" id="PS50949">
    <property type="entry name" value="HTH_GNTR"/>
    <property type="match status" value="1"/>
</dbReference>
<dbReference type="InterPro" id="IPR036388">
    <property type="entry name" value="WH-like_DNA-bd_sf"/>
</dbReference>
<dbReference type="SUPFAM" id="SSF46785">
    <property type="entry name" value="Winged helix' DNA-binding domain"/>
    <property type="match status" value="1"/>
</dbReference>
<dbReference type="InterPro" id="IPR051446">
    <property type="entry name" value="HTH_trans_reg/aminotransferase"/>
</dbReference>
<evidence type="ECO:0000313" key="8">
    <source>
        <dbReference type="EMBL" id="RVU36375.1"/>
    </source>
</evidence>
<reference evidence="9" key="1">
    <citation type="submission" date="2019-01" db="EMBL/GenBank/DDBJ databases">
        <title>Gri0909 isolated from a small marine red alga.</title>
        <authorList>
            <person name="Kim J."/>
            <person name="Jeong S.E."/>
            <person name="Jeon C.O."/>
        </authorList>
    </citation>
    <scope>NUCLEOTIDE SEQUENCE [LARGE SCALE GENOMIC DNA]</scope>
    <source>
        <strain evidence="9">Gri0909</strain>
    </source>
</reference>
<dbReference type="OrthoDB" id="9808770at2"/>
<keyword evidence="3" id="KW-0805">Transcription regulation</keyword>
<dbReference type="InterPro" id="IPR004839">
    <property type="entry name" value="Aminotransferase_I/II_large"/>
</dbReference>
<dbReference type="InterPro" id="IPR015424">
    <property type="entry name" value="PyrdxlP-dep_Trfase"/>
</dbReference>
<dbReference type="InterPro" id="IPR000524">
    <property type="entry name" value="Tscrpt_reg_HTH_GntR"/>
</dbReference>
<feature type="compositionally biased region" description="Gly residues" evidence="6">
    <location>
        <begin position="104"/>
        <end position="115"/>
    </location>
</feature>
<keyword evidence="4" id="KW-0238">DNA-binding</keyword>
<dbReference type="SMART" id="SM00345">
    <property type="entry name" value="HTH_GNTR"/>
    <property type="match status" value="1"/>
</dbReference>
<keyword evidence="2" id="KW-0663">Pyridoxal phosphate</keyword>
<evidence type="ECO:0000256" key="5">
    <source>
        <dbReference type="ARBA" id="ARBA00023163"/>
    </source>
</evidence>
<sequence length="521" mass="56937">MTTRLALRTTKAAVLPITLDRTAEDPLHRQLYEQLRETILTGRLQAGSRLPATRTLARDLEISRNTVTAAFDQLLAEGYLEGRVGAGTFVTSELPEEALSVLGGPNGVGSGGVRSGGSNTDAGSAALHDLKSSPRQRGLSRRGTQLAGLRRRRTRRGLAFAPGVPELRNFPFDIWARLMARAWRRPPMDLMANTEPAGYMPLRRTIADYVRTARGVRCEVEQVIIVSGAQQAIGLAAHVLLDEGDRALVEDPGYPGIRGALMAAGVKVVPAPVDEEGLDIATGEAKAPDARFVCVAPSHQYPLSVTMSLARRLALLDWAQRVDGWIIEDDYDSEYRYSGKPLAALQGLDRDNRVVYVGSFSKTMFPSLRLGYLIVPPDLTDSFRFARAALDDHPSTVAQPALTAFIEDGYFAAHLRRMRKLYAHRQALLISAAHEQLDDLLTIGPAEAGMHILARQKPAMTVRMDDIQATRRAEAAGITVSPLSSFYHEYPAQQGLMLGYAAVDEDEIPKAVEKLAEALRQ</sequence>
<dbReference type="Pfam" id="PF00155">
    <property type="entry name" value="Aminotran_1_2"/>
    <property type="match status" value="1"/>
</dbReference>
<dbReference type="GO" id="GO:0003677">
    <property type="term" value="F:DNA binding"/>
    <property type="evidence" value="ECO:0007669"/>
    <property type="project" value="UniProtKB-KW"/>
</dbReference>
<dbReference type="Gene3D" id="3.40.640.10">
    <property type="entry name" value="Type I PLP-dependent aspartate aminotransferase-like (Major domain)"/>
    <property type="match status" value="1"/>
</dbReference>
<keyword evidence="8" id="KW-0032">Aminotransferase</keyword>
<keyword evidence="8" id="KW-0808">Transferase</keyword>
<accession>A0A3S2WRT7</accession>
<evidence type="ECO:0000256" key="1">
    <source>
        <dbReference type="ARBA" id="ARBA00005384"/>
    </source>
</evidence>
<evidence type="ECO:0000259" key="7">
    <source>
        <dbReference type="PROSITE" id="PS50949"/>
    </source>
</evidence>
<comment type="caution">
    <text evidence="8">The sequence shown here is derived from an EMBL/GenBank/DDBJ whole genome shotgun (WGS) entry which is preliminary data.</text>
</comment>
<organism evidence="8 9">
    <name type="scientific">Hwanghaeella grinnelliae</name>
    <dbReference type="NCBI Taxonomy" id="2500179"/>
    <lineage>
        <taxon>Bacteria</taxon>
        <taxon>Pseudomonadati</taxon>
        <taxon>Pseudomonadota</taxon>
        <taxon>Alphaproteobacteria</taxon>
        <taxon>Rhodospirillales</taxon>
        <taxon>Rhodospirillaceae</taxon>
        <taxon>Hwanghaeella</taxon>
    </lineage>
</organism>
<gene>
    <name evidence="8" type="ORF">EOI86_14295</name>
</gene>
<keyword evidence="5" id="KW-0804">Transcription</keyword>